<dbReference type="SMART" id="SM01321">
    <property type="entry name" value="Y1_Tnp"/>
    <property type="match status" value="1"/>
</dbReference>
<dbReference type="PANTHER" id="PTHR33360:SF2">
    <property type="entry name" value="TRANSPOSASE FOR INSERTION SEQUENCE ELEMENT IS200"/>
    <property type="match status" value="1"/>
</dbReference>
<reference evidence="2 3" key="1">
    <citation type="journal article" date="2015" name="Int. J. Syst. Evol. Microbiol.">
        <title>Mariniphaga sediminis sp. nov., isolated from coastal sediment.</title>
        <authorList>
            <person name="Wang F.Q."/>
            <person name="Shen Q.Y."/>
            <person name="Chen G.J."/>
            <person name="Du Z.J."/>
        </authorList>
    </citation>
    <scope>NUCLEOTIDE SEQUENCE [LARGE SCALE GENOMIC DNA]</scope>
    <source>
        <strain evidence="2 3">SY21</strain>
    </source>
</reference>
<organism evidence="2 3">
    <name type="scientific">Mariniphaga sediminis</name>
    <dbReference type="NCBI Taxonomy" id="1628158"/>
    <lineage>
        <taxon>Bacteria</taxon>
        <taxon>Pseudomonadati</taxon>
        <taxon>Bacteroidota</taxon>
        <taxon>Bacteroidia</taxon>
        <taxon>Marinilabiliales</taxon>
        <taxon>Prolixibacteraceae</taxon>
        <taxon>Mariniphaga</taxon>
    </lineage>
</organism>
<protein>
    <submittedName>
        <fullName evidence="2">IS200/IS605 family transposase</fullName>
    </submittedName>
</protein>
<dbReference type="GO" id="GO:0006313">
    <property type="term" value="P:DNA transposition"/>
    <property type="evidence" value="ECO:0007669"/>
    <property type="project" value="InterPro"/>
</dbReference>
<proteinExistence type="predicted"/>
<dbReference type="NCBIfam" id="NF033573">
    <property type="entry name" value="transpos_IS200"/>
    <property type="match status" value="1"/>
</dbReference>
<comment type="caution">
    <text evidence="2">The sequence shown here is derived from an EMBL/GenBank/DDBJ whole genome shotgun (WGS) entry which is preliminary data.</text>
</comment>
<dbReference type="EMBL" id="QWET01000003">
    <property type="protein sequence ID" value="RIH66466.1"/>
    <property type="molecule type" value="Genomic_DNA"/>
</dbReference>
<evidence type="ECO:0000313" key="2">
    <source>
        <dbReference type="EMBL" id="RIH66466.1"/>
    </source>
</evidence>
<dbReference type="OrthoDB" id="9797997at2"/>
<sequence>MSWVKIWVHLVFSTKYKKPFLNSLELRKKVFFHIYENAREKGIWLDSVNGHKEHLHCLVSLGREQTISKIAQLIKGESSFWINKNNLIPQKFSWQDDYWAVSVSESHAVAVRKYIDNQESHHRTKSFNEEVDEFMQKYGWSYISKNNK</sequence>
<dbReference type="Gene3D" id="3.30.70.1290">
    <property type="entry name" value="Transposase IS200-like"/>
    <property type="match status" value="1"/>
</dbReference>
<dbReference type="GO" id="GO:0003677">
    <property type="term" value="F:DNA binding"/>
    <property type="evidence" value="ECO:0007669"/>
    <property type="project" value="InterPro"/>
</dbReference>
<dbReference type="SUPFAM" id="SSF143422">
    <property type="entry name" value="Transposase IS200-like"/>
    <property type="match status" value="1"/>
</dbReference>
<accession>A0A399D4R7</accession>
<keyword evidence="3" id="KW-1185">Reference proteome</keyword>
<dbReference type="Pfam" id="PF01797">
    <property type="entry name" value="Y1_Tnp"/>
    <property type="match status" value="1"/>
</dbReference>
<gene>
    <name evidence="2" type="primary">tnpA</name>
    <name evidence="2" type="ORF">D1164_05520</name>
</gene>
<dbReference type="InterPro" id="IPR002686">
    <property type="entry name" value="Transposase_17"/>
</dbReference>
<evidence type="ECO:0000259" key="1">
    <source>
        <dbReference type="SMART" id="SM01321"/>
    </source>
</evidence>
<name>A0A399D4R7_9BACT</name>
<feature type="domain" description="Transposase IS200-like" evidence="1">
    <location>
        <begin position="4"/>
        <end position="118"/>
    </location>
</feature>
<dbReference type="Proteomes" id="UP000266441">
    <property type="component" value="Unassembled WGS sequence"/>
</dbReference>
<dbReference type="RefSeq" id="WP_119349053.1">
    <property type="nucleotide sequence ID" value="NZ_QWET01000003.1"/>
</dbReference>
<dbReference type="InterPro" id="IPR036515">
    <property type="entry name" value="Transposase_17_sf"/>
</dbReference>
<evidence type="ECO:0000313" key="3">
    <source>
        <dbReference type="Proteomes" id="UP000266441"/>
    </source>
</evidence>
<dbReference type="AlphaFoldDB" id="A0A399D4R7"/>
<dbReference type="PANTHER" id="PTHR33360">
    <property type="entry name" value="TRANSPOSASE FOR INSERTION SEQUENCE ELEMENT IS200"/>
    <property type="match status" value="1"/>
</dbReference>
<dbReference type="GO" id="GO:0004803">
    <property type="term" value="F:transposase activity"/>
    <property type="evidence" value="ECO:0007669"/>
    <property type="project" value="InterPro"/>
</dbReference>